<accession>A0ABW5CBM4</accession>
<dbReference type="RefSeq" id="WP_377317105.1">
    <property type="nucleotide sequence ID" value="NZ_JBHUIY010000025.1"/>
</dbReference>
<dbReference type="Gene3D" id="1.10.3100.20">
    <property type="entry name" value="Protein of unknown function DUF269"/>
    <property type="match status" value="1"/>
</dbReference>
<comment type="caution">
    <text evidence="1">The sequence shown here is derived from an EMBL/GenBank/DDBJ whole genome shotgun (WGS) entry which is preliminary data.</text>
</comment>
<name>A0ABW5CBM4_9PROT</name>
<evidence type="ECO:0000313" key="2">
    <source>
        <dbReference type="Proteomes" id="UP001597296"/>
    </source>
</evidence>
<gene>
    <name evidence="1" type="ORF">ACFSNB_12700</name>
</gene>
<dbReference type="EMBL" id="JBHUIY010000025">
    <property type="protein sequence ID" value="MFD2234665.1"/>
    <property type="molecule type" value="Genomic_DNA"/>
</dbReference>
<protein>
    <submittedName>
        <fullName evidence="1">NifX-associated nitrogen fixation protein</fullName>
    </submittedName>
</protein>
<organism evidence="1 2">
    <name type="scientific">Phaeospirillum tilakii</name>
    <dbReference type="NCBI Taxonomy" id="741673"/>
    <lineage>
        <taxon>Bacteria</taxon>
        <taxon>Pseudomonadati</taxon>
        <taxon>Pseudomonadota</taxon>
        <taxon>Alphaproteobacteria</taxon>
        <taxon>Rhodospirillales</taxon>
        <taxon>Rhodospirillaceae</taxon>
        <taxon>Phaeospirillum</taxon>
    </lineage>
</organism>
<evidence type="ECO:0000313" key="1">
    <source>
        <dbReference type="EMBL" id="MFD2234665.1"/>
    </source>
</evidence>
<dbReference type="Proteomes" id="UP001597296">
    <property type="component" value="Unassembled WGS sequence"/>
</dbReference>
<dbReference type="Pfam" id="PF03270">
    <property type="entry name" value="DUF269"/>
    <property type="match status" value="1"/>
</dbReference>
<keyword evidence="2" id="KW-1185">Reference proteome</keyword>
<dbReference type="NCBIfam" id="TIGR02935">
    <property type="entry name" value="NifX-associated nitrogen fixation protein"/>
    <property type="match status" value="1"/>
</dbReference>
<dbReference type="PIRSF" id="PIRSF005788">
    <property type="entry name" value="NifK"/>
    <property type="match status" value="1"/>
</dbReference>
<proteinExistence type="predicted"/>
<reference evidence="2" key="1">
    <citation type="journal article" date="2019" name="Int. J. Syst. Evol. Microbiol.">
        <title>The Global Catalogue of Microorganisms (GCM) 10K type strain sequencing project: providing services to taxonomists for standard genome sequencing and annotation.</title>
        <authorList>
            <consortium name="The Broad Institute Genomics Platform"/>
            <consortium name="The Broad Institute Genome Sequencing Center for Infectious Disease"/>
            <person name="Wu L."/>
            <person name="Ma J."/>
        </authorList>
    </citation>
    <scope>NUCLEOTIDE SEQUENCE [LARGE SCALE GENOMIC DNA]</scope>
    <source>
        <strain evidence="2">KCTC 15012</strain>
    </source>
</reference>
<sequence>MAEPQSIPEDPFLKSLLMLIRAHDGSGAWEAMPDAEVIAPFIVTKEQRREIPLIGDPDPDILWRVELYYSAIGLAIEQRTGFNAAPIMKIHHEGWGRMLLTAGRLVVVNSYLRDLHRFGFDSPQAMIDKAAKIIDGAVAVIERFPEAAAAS</sequence>
<dbReference type="InterPro" id="IPR004952">
    <property type="entry name" value="NifX-assoc_nitrogen_fix"/>
</dbReference>